<name>A0A1N7RL53_9BURK</name>
<dbReference type="Pfam" id="PF03781">
    <property type="entry name" value="FGE-sulfatase"/>
    <property type="match status" value="1"/>
</dbReference>
<feature type="region of interest" description="Disordered" evidence="2">
    <location>
        <begin position="394"/>
        <end position="465"/>
    </location>
</feature>
<dbReference type="PANTHER" id="PTHR23150">
    <property type="entry name" value="SULFATASE MODIFYING FACTOR 1, 2"/>
    <property type="match status" value="1"/>
</dbReference>
<evidence type="ECO:0000313" key="4">
    <source>
        <dbReference type="EMBL" id="SIT35833.1"/>
    </source>
</evidence>
<accession>A0A1N7RL53</accession>
<dbReference type="InterPro" id="IPR042095">
    <property type="entry name" value="SUMF_sf"/>
</dbReference>
<dbReference type="GO" id="GO:0006508">
    <property type="term" value="P:proteolysis"/>
    <property type="evidence" value="ECO:0007669"/>
    <property type="project" value="InterPro"/>
</dbReference>
<feature type="domain" description="Caspase family p20" evidence="3">
    <location>
        <begin position="86"/>
        <end position="165"/>
    </location>
</feature>
<dbReference type="InterPro" id="IPR001309">
    <property type="entry name" value="Pept_C14_p20"/>
</dbReference>
<dbReference type="InterPro" id="IPR015917">
    <property type="entry name" value="Pept_C14A"/>
</dbReference>
<dbReference type="PANTHER" id="PTHR23150:SF35">
    <property type="entry name" value="BLL6746 PROTEIN"/>
    <property type="match status" value="1"/>
</dbReference>
<dbReference type="SUPFAM" id="SSF52129">
    <property type="entry name" value="Caspase-like"/>
    <property type="match status" value="1"/>
</dbReference>
<dbReference type="AlphaFoldDB" id="A0A1N7RL53"/>
<evidence type="ECO:0000313" key="5">
    <source>
        <dbReference type="Proteomes" id="UP000187012"/>
    </source>
</evidence>
<dbReference type="Gene3D" id="3.90.1580.10">
    <property type="entry name" value="paralog of FGE (formylglycine-generating enzyme)"/>
    <property type="match status" value="1"/>
</dbReference>
<evidence type="ECO:0000256" key="2">
    <source>
        <dbReference type="SAM" id="MobiDB-lite"/>
    </source>
</evidence>
<keyword evidence="5" id="KW-1185">Reference proteome</keyword>
<feature type="compositionally biased region" description="Low complexity" evidence="2">
    <location>
        <begin position="439"/>
        <end position="451"/>
    </location>
</feature>
<dbReference type="InterPro" id="IPR051043">
    <property type="entry name" value="Sulfatase_Mod_Factor_Kinase"/>
</dbReference>
<dbReference type="InterPro" id="IPR016187">
    <property type="entry name" value="CTDL_fold"/>
</dbReference>
<dbReference type="STRING" id="1247936.BN2475_50250"/>
<dbReference type="Proteomes" id="UP000187012">
    <property type="component" value="Unassembled WGS sequence"/>
</dbReference>
<reference evidence="4 5" key="1">
    <citation type="submission" date="2016-12" db="EMBL/GenBank/DDBJ databases">
        <authorList>
            <person name="Song W.-J."/>
            <person name="Kurnit D.M."/>
        </authorList>
    </citation>
    <scope>NUCLEOTIDE SEQUENCE [LARGE SCALE GENOMIC DNA]</scope>
    <source>
        <strain evidence="4 5">STM7296</strain>
    </source>
</reference>
<dbReference type="SMART" id="SM00115">
    <property type="entry name" value="CASc"/>
    <property type="match status" value="1"/>
</dbReference>
<dbReference type="PROSITE" id="PS50208">
    <property type="entry name" value="CASPASE_P20"/>
    <property type="match status" value="1"/>
</dbReference>
<dbReference type="InterPro" id="IPR005532">
    <property type="entry name" value="SUMF_dom"/>
</dbReference>
<dbReference type="EMBL" id="CYGX02000005">
    <property type="protein sequence ID" value="SIT35833.1"/>
    <property type="molecule type" value="Genomic_DNA"/>
</dbReference>
<dbReference type="InterPro" id="IPR011600">
    <property type="entry name" value="Pept_C14_caspase"/>
</dbReference>
<proteinExistence type="inferred from homology"/>
<evidence type="ECO:0000256" key="1">
    <source>
        <dbReference type="ARBA" id="ARBA00010134"/>
    </source>
</evidence>
<dbReference type="SUPFAM" id="SSF56436">
    <property type="entry name" value="C-type lectin-like"/>
    <property type="match status" value="1"/>
</dbReference>
<feature type="compositionally biased region" description="Low complexity" evidence="2">
    <location>
        <begin position="408"/>
        <end position="417"/>
    </location>
</feature>
<protein>
    <recommendedName>
        <fullName evidence="3">Caspase family p20 domain-containing protein</fullName>
    </recommendedName>
</protein>
<dbReference type="Pfam" id="PF00656">
    <property type="entry name" value="Peptidase_C14"/>
    <property type="match status" value="1"/>
</dbReference>
<dbReference type="InterPro" id="IPR029030">
    <property type="entry name" value="Caspase-like_dom_sf"/>
</dbReference>
<dbReference type="GO" id="GO:0120147">
    <property type="term" value="F:formylglycine-generating oxidase activity"/>
    <property type="evidence" value="ECO:0007669"/>
    <property type="project" value="TreeGrafter"/>
</dbReference>
<gene>
    <name evidence="4" type="ORF">BN2475_50250</name>
</gene>
<dbReference type="Gene3D" id="3.40.50.1460">
    <property type="match status" value="1"/>
</dbReference>
<evidence type="ECO:0000259" key="3">
    <source>
        <dbReference type="PROSITE" id="PS50208"/>
    </source>
</evidence>
<organism evidence="4 5">
    <name type="scientific">Paraburkholderia ribeironis</name>
    <dbReference type="NCBI Taxonomy" id="1247936"/>
    <lineage>
        <taxon>Bacteria</taxon>
        <taxon>Pseudomonadati</taxon>
        <taxon>Pseudomonadota</taxon>
        <taxon>Betaproteobacteria</taxon>
        <taxon>Burkholderiales</taxon>
        <taxon>Burkholderiaceae</taxon>
        <taxon>Paraburkholderia</taxon>
    </lineage>
</organism>
<sequence>MWRIFLLMCVAGAIDAQWGSACASTQREDALRGATIANIAANASAVTVTAEAAPGLFTPIAPYAPNAPFASFAPFASSIGDGDARSPRIALVIGNGAYGDLADPVRDNAPRDAQALRDTLHALGFDVITRTNATPQQMQQAIGEFRQRLRAGGVGLFYFAGHGMQIGRRTLLIPAGLDPRSPASLINQGVDLNTVLQAMHAPRAGRLNLVILDTCLNNPFSPNATGTTPALPADTVIAYATAPGGFAADATRHGVYTEALLRALNGAAAPTLADLFQRVAAQVRDATHDAQKPWLAAALPSSVDLSATAHRNANASHALAVRDDPVVMLRSRGILPKDSSEQYEITFWNSIKDSNYPADYEAYLKAYPNGRFATLAHARIDRLRAAAATPSAPAVAAPASPAPPAVAPAPQAARPIAPATPPAQEHPRATPAPSPAPSPAATAPAAPAATAVAQKPNAHAPSASESRDCATCPIMIAVPAGSFAMGSSTDDPSEKPVHHVSIGAPFAIGKYAVTVEQWNACVAANACQKLTPESNANKAAPARDLSWDDAQQYVKWLARITGKPYRLPTEAEWEYADRGGTTTAYWWGDQMRKGNANCKDCGDPWHKEGPENAGSFAPNPLGLYDMNGSVWEWTADCWHNTYQSAPVDGHAWDSPGCEMRVIRGGSWREGAGYMLTATRFKYSAGVRQSQNGLRVVKDVR</sequence>
<dbReference type="OrthoDB" id="9768004at2"/>
<dbReference type="GO" id="GO:0004197">
    <property type="term" value="F:cysteine-type endopeptidase activity"/>
    <property type="evidence" value="ECO:0007669"/>
    <property type="project" value="InterPro"/>
</dbReference>
<comment type="similarity">
    <text evidence="1">Belongs to the peptidase C14A family.</text>
</comment>